<name>A0ABS1YLR7_9ACTN</name>
<reference evidence="2 3" key="1">
    <citation type="submission" date="2021-01" db="EMBL/GenBank/DDBJ databases">
        <title>Draft genome sequence of Micromonospora sp. strain STR1s_6.</title>
        <authorList>
            <person name="Karlyshev A."/>
            <person name="Jawad R."/>
        </authorList>
    </citation>
    <scope>NUCLEOTIDE SEQUENCE [LARGE SCALE GENOMIC DNA]</scope>
    <source>
        <strain evidence="2 3">STR1S-6</strain>
    </source>
</reference>
<dbReference type="EMBL" id="JAEVHL010000165">
    <property type="protein sequence ID" value="MBM0278378.1"/>
    <property type="molecule type" value="Genomic_DNA"/>
</dbReference>
<feature type="region of interest" description="Disordered" evidence="1">
    <location>
        <begin position="1"/>
        <end position="40"/>
    </location>
</feature>
<sequence>MLCRDPLDFPDNAVSERRGKREVNETESITPLPREGRAGAGAGLRRAAGASLRGLALIEAFRVAVRVAWRVAHAGTTARAGTIWGAGVLALTGAPELSEE</sequence>
<dbReference type="Proteomes" id="UP000622245">
    <property type="component" value="Unassembled WGS sequence"/>
</dbReference>
<gene>
    <name evidence="2" type="ORF">JM949_25110</name>
</gene>
<keyword evidence="3" id="KW-1185">Reference proteome</keyword>
<protein>
    <submittedName>
        <fullName evidence="2">Uncharacterized protein</fullName>
    </submittedName>
</protein>
<evidence type="ECO:0000313" key="3">
    <source>
        <dbReference type="Proteomes" id="UP000622245"/>
    </source>
</evidence>
<evidence type="ECO:0000256" key="1">
    <source>
        <dbReference type="SAM" id="MobiDB-lite"/>
    </source>
</evidence>
<proteinExistence type="predicted"/>
<comment type="caution">
    <text evidence="2">The sequence shown here is derived from an EMBL/GenBank/DDBJ whole genome shotgun (WGS) entry which is preliminary data.</text>
</comment>
<dbReference type="RefSeq" id="WP_203150752.1">
    <property type="nucleotide sequence ID" value="NZ_JAEVHL010000165.1"/>
</dbReference>
<accession>A0ABS1YLR7</accession>
<organism evidence="2 3">
    <name type="scientific">Micromonospora tarensis</name>
    <dbReference type="NCBI Taxonomy" id="2806100"/>
    <lineage>
        <taxon>Bacteria</taxon>
        <taxon>Bacillati</taxon>
        <taxon>Actinomycetota</taxon>
        <taxon>Actinomycetes</taxon>
        <taxon>Micromonosporales</taxon>
        <taxon>Micromonosporaceae</taxon>
        <taxon>Micromonospora</taxon>
    </lineage>
</organism>
<evidence type="ECO:0000313" key="2">
    <source>
        <dbReference type="EMBL" id="MBM0278378.1"/>
    </source>
</evidence>
<feature type="compositionally biased region" description="Basic and acidic residues" evidence="1">
    <location>
        <begin position="14"/>
        <end position="24"/>
    </location>
</feature>